<dbReference type="AlphaFoldDB" id="A0A061GRD8"/>
<dbReference type="InParanoid" id="A0A061GRD8"/>
<dbReference type="Proteomes" id="UP000026915">
    <property type="component" value="Chromosome 9"/>
</dbReference>
<organism evidence="1 2">
    <name type="scientific">Theobroma cacao</name>
    <name type="common">Cacao</name>
    <name type="synonym">Cocoa</name>
    <dbReference type="NCBI Taxonomy" id="3641"/>
    <lineage>
        <taxon>Eukaryota</taxon>
        <taxon>Viridiplantae</taxon>
        <taxon>Streptophyta</taxon>
        <taxon>Embryophyta</taxon>
        <taxon>Tracheophyta</taxon>
        <taxon>Spermatophyta</taxon>
        <taxon>Magnoliopsida</taxon>
        <taxon>eudicotyledons</taxon>
        <taxon>Gunneridae</taxon>
        <taxon>Pentapetalae</taxon>
        <taxon>rosids</taxon>
        <taxon>malvids</taxon>
        <taxon>Malvales</taxon>
        <taxon>Malvaceae</taxon>
        <taxon>Byttnerioideae</taxon>
        <taxon>Theobroma</taxon>
    </lineage>
</organism>
<name>A0A061GRD8_THECC</name>
<dbReference type="Gramene" id="EOY31983">
    <property type="protein sequence ID" value="EOY31983"/>
    <property type="gene ID" value="TCM_039350"/>
</dbReference>
<gene>
    <name evidence="1" type="ORF">TCM_039350</name>
</gene>
<dbReference type="EMBL" id="CM001887">
    <property type="protein sequence ID" value="EOY31983.1"/>
    <property type="molecule type" value="Genomic_DNA"/>
</dbReference>
<protein>
    <submittedName>
        <fullName evidence="1">Uncharacterized protein</fullName>
    </submittedName>
</protein>
<dbReference type="HOGENOM" id="CLU_2077369_0_0_1"/>
<reference evidence="1 2" key="1">
    <citation type="journal article" date="2013" name="Genome Biol.">
        <title>The genome sequence of the most widely cultivated cacao type and its use to identify candidate genes regulating pod color.</title>
        <authorList>
            <person name="Motamayor J.C."/>
            <person name="Mockaitis K."/>
            <person name="Schmutz J."/>
            <person name="Haiminen N."/>
            <person name="Iii D.L."/>
            <person name="Cornejo O."/>
            <person name="Findley S.D."/>
            <person name="Zheng P."/>
            <person name="Utro F."/>
            <person name="Royaert S."/>
            <person name="Saski C."/>
            <person name="Jenkins J."/>
            <person name="Podicheti R."/>
            <person name="Zhao M."/>
            <person name="Scheffler B.E."/>
            <person name="Stack J.C."/>
            <person name="Feltus F.A."/>
            <person name="Mustiga G.M."/>
            <person name="Amores F."/>
            <person name="Phillips W."/>
            <person name="Marelli J.P."/>
            <person name="May G.D."/>
            <person name="Shapiro H."/>
            <person name="Ma J."/>
            <person name="Bustamante C.D."/>
            <person name="Schnell R.J."/>
            <person name="Main D."/>
            <person name="Gilbert D."/>
            <person name="Parida L."/>
            <person name="Kuhn D.N."/>
        </authorList>
    </citation>
    <scope>NUCLEOTIDE SEQUENCE [LARGE SCALE GENOMIC DNA]</scope>
    <source>
        <strain evidence="2">cv. Matina 1-6</strain>
    </source>
</reference>
<evidence type="ECO:0000313" key="1">
    <source>
        <dbReference type="EMBL" id="EOY31983.1"/>
    </source>
</evidence>
<keyword evidence="2" id="KW-1185">Reference proteome</keyword>
<sequence length="118" mass="13156">MCAKAKWPKDYGDIIDTYRNPTLRTTLITNKVDRKVEGSNRQASGVMKFNVNDAIRGSSKEAGIEGVMRDENGTDLTSLMIESNSSNAIKWVNQPSKGSLRLNKWILLIEILKLDITG</sequence>
<accession>A0A061GRD8</accession>
<evidence type="ECO:0000313" key="2">
    <source>
        <dbReference type="Proteomes" id="UP000026915"/>
    </source>
</evidence>
<proteinExistence type="predicted"/>